<dbReference type="EMBL" id="MCFC01000004">
    <property type="protein sequence ID" value="ORY34093.1"/>
    <property type="molecule type" value="Genomic_DNA"/>
</dbReference>
<dbReference type="AlphaFoldDB" id="A0A1Y2BH22"/>
<feature type="compositionally biased region" description="Low complexity" evidence="1">
    <location>
        <begin position="1"/>
        <end position="10"/>
    </location>
</feature>
<feature type="region of interest" description="Disordered" evidence="1">
    <location>
        <begin position="1"/>
        <end position="83"/>
    </location>
</feature>
<evidence type="ECO:0000313" key="3">
    <source>
        <dbReference type="Proteomes" id="UP000193986"/>
    </source>
</evidence>
<feature type="compositionally biased region" description="Pro residues" evidence="1">
    <location>
        <begin position="11"/>
        <end position="30"/>
    </location>
</feature>
<comment type="caution">
    <text evidence="2">The sequence shown here is derived from an EMBL/GenBank/DDBJ whole genome shotgun (WGS) entry which is preliminary data.</text>
</comment>
<dbReference type="Proteomes" id="UP000193986">
    <property type="component" value="Unassembled WGS sequence"/>
</dbReference>
<accession>A0A1Y2BH22</accession>
<protein>
    <submittedName>
        <fullName evidence="2">Uncharacterized protein</fullName>
    </submittedName>
</protein>
<name>A0A1Y2BH22_9TREE</name>
<evidence type="ECO:0000256" key="1">
    <source>
        <dbReference type="SAM" id="MobiDB-lite"/>
    </source>
</evidence>
<gene>
    <name evidence="2" type="ORF">BCR39DRAFT_236049</name>
</gene>
<evidence type="ECO:0000313" key="2">
    <source>
        <dbReference type="EMBL" id="ORY34093.1"/>
    </source>
</evidence>
<keyword evidence="3" id="KW-1185">Reference proteome</keyword>
<organism evidence="2 3">
    <name type="scientific">Naematelia encephala</name>
    <dbReference type="NCBI Taxonomy" id="71784"/>
    <lineage>
        <taxon>Eukaryota</taxon>
        <taxon>Fungi</taxon>
        <taxon>Dikarya</taxon>
        <taxon>Basidiomycota</taxon>
        <taxon>Agaricomycotina</taxon>
        <taxon>Tremellomycetes</taxon>
        <taxon>Tremellales</taxon>
        <taxon>Naemateliaceae</taxon>
        <taxon>Naematelia</taxon>
    </lineage>
</organism>
<sequence length="264" mass="29354">MSYYRPASGPAIPPAPPCSPALPEPSAPEPIPEEEEFTQESETAFSPSATSAPIVMITSQQPKRRRRPPPPTGQVLPKRLRRRPETDAEVKAFCAVYCNLKTSGRYGDCLELHRPDTVYCEIHACKIEYKDGTRCGNIVEYPTKSRVCTVGYHVENDRKDKFLHFMNKSVDRIMDKDAAADERHMADCRFFDEKFPGIATKVSDLNSSSSTSSGSRSGSSSGERRRPSHSEIVLGSEYAAWPVARWMSVRSKSPGGTPYRLHGV</sequence>
<feature type="region of interest" description="Disordered" evidence="1">
    <location>
        <begin position="202"/>
        <end position="229"/>
    </location>
</feature>
<dbReference type="InParanoid" id="A0A1Y2BH22"/>
<proteinExistence type="predicted"/>
<feature type="compositionally biased region" description="Low complexity" evidence="1">
    <location>
        <begin position="207"/>
        <end position="221"/>
    </location>
</feature>
<reference evidence="2 3" key="1">
    <citation type="submission" date="2016-07" db="EMBL/GenBank/DDBJ databases">
        <title>Pervasive Adenine N6-methylation of Active Genes in Fungi.</title>
        <authorList>
            <consortium name="DOE Joint Genome Institute"/>
            <person name="Mondo S.J."/>
            <person name="Dannebaum R.O."/>
            <person name="Kuo R.C."/>
            <person name="Labutti K."/>
            <person name="Haridas S."/>
            <person name="Kuo A."/>
            <person name="Salamov A."/>
            <person name="Ahrendt S.R."/>
            <person name="Lipzen A."/>
            <person name="Sullivan W."/>
            <person name="Andreopoulos W.B."/>
            <person name="Clum A."/>
            <person name="Lindquist E."/>
            <person name="Daum C."/>
            <person name="Ramamoorthy G.K."/>
            <person name="Gryganskyi A."/>
            <person name="Culley D."/>
            <person name="Magnuson J.K."/>
            <person name="James T.Y."/>
            <person name="O'Malley M.A."/>
            <person name="Stajich J.E."/>
            <person name="Spatafora J.W."/>
            <person name="Visel A."/>
            <person name="Grigoriev I.V."/>
        </authorList>
    </citation>
    <scope>NUCLEOTIDE SEQUENCE [LARGE SCALE GENOMIC DNA]</scope>
    <source>
        <strain evidence="2 3">68-887.2</strain>
    </source>
</reference>
<feature type="compositionally biased region" description="Polar residues" evidence="1">
    <location>
        <begin position="47"/>
        <end position="61"/>
    </location>
</feature>